<dbReference type="InterPro" id="IPR013022">
    <property type="entry name" value="Xyl_isomerase-like_TIM-brl"/>
</dbReference>
<dbReference type="Pfam" id="PF01261">
    <property type="entry name" value="AP_endonuc_2"/>
    <property type="match status" value="1"/>
</dbReference>
<reference evidence="2 3" key="1">
    <citation type="submission" date="2018-08" db="EMBL/GenBank/DDBJ databases">
        <title>A genome reference for cultivated species of the human gut microbiota.</title>
        <authorList>
            <person name="Zou Y."/>
            <person name="Xue W."/>
            <person name="Luo G."/>
        </authorList>
    </citation>
    <scope>NUCLEOTIDE SEQUENCE [LARGE SCALE GENOMIC DNA]</scope>
    <source>
        <strain evidence="2 3">AF24-29</strain>
    </source>
</reference>
<sequence>MSGQAFDNIWIERPGETKSEFYNKDQKRRSFMKLGCCTTIGNYRQVYEMGYDYIELPGFEVAAQSETQWQAFLQEKNELGLPVLGFNAYSAGQPAIVGPSCDDQATADYARRLVQRGAQAGIVNLGIGAPAARKLPATFSRDEAARQLIRFLQITADIARPYHQQVLLEALHDQCCDLGHDPVEALAWIQEANRDNIGLVLDFYHSAAMGQTVDDLRPFVPWLRHLHYSQCGDHLYRGYPDASDLPALRKIRHLIQQANYDLTFSLESDNADFMRCAQTSLTLLHQVFDEPKSEF</sequence>
<dbReference type="EMBL" id="QRUP01000010">
    <property type="protein sequence ID" value="RGR74010.1"/>
    <property type="molecule type" value="Genomic_DNA"/>
</dbReference>
<protein>
    <submittedName>
        <fullName evidence="2">Sugar phosphate isomerase/epimerase</fullName>
    </submittedName>
</protein>
<keyword evidence="3" id="KW-1185">Reference proteome</keyword>
<organism evidence="2 3">
    <name type="scientific">Holdemania filiformis</name>
    <dbReference type="NCBI Taxonomy" id="61171"/>
    <lineage>
        <taxon>Bacteria</taxon>
        <taxon>Bacillati</taxon>
        <taxon>Bacillota</taxon>
        <taxon>Erysipelotrichia</taxon>
        <taxon>Erysipelotrichales</taxon>
        <taxon>Erysipelotrichaceae</taxon>
        <taxon>Holdemania</taxon>
    </lineage>
</organism>
<evidence type="ECO:0000313" key="3">
    <source>
        <dbReference type="Proteomes" id="UP000284178"/>
    </source>
</evidence>
<feature type="domain" description="Xylose isomerase-like TIM barrel" evidence="1">
    <location>
        <begin position="45"/>
        <end position="270"/>
    </location>
</feature>
<dbReference type="AlphaFoldDB" id="A0A412G0P9"/>
<dbReference type="InterPro" id="IPR036237">
    <property type="entry name" value="Xyl_isomerase-like_sf"/>
</dbReference>
<dbReference type="PANTHER" id="PTHR12110:SF21">
    <property type="entry name" value="XYLOSE ISOMERASE-LIKE TIM BARREL DOMAIN-CONTAINING PROTEIN"/>
    <property type="match status" value="1"/>
</dbReference>
<proteinExistence type="predicted"/>
<dbReference type="PANTHER" id="PTHR12110">
    <property type="entry name" value="HYDROXYPYRUVATE ISOMERASE"/>
    <property type="match status" value="1"/>
</dbReference>
<keyword evidence="2" id="KW-0413">Isomerase</keyword>
<name>A0A412G0P9_9FIRM</name>
<dbReference type="Gene3D" id="3.20.20.150">
    <property type="entry name" value="Divalent-metal-dependent TIM barrel enzymes"/>
    <property type="match status" value="1"/>
</dbReference>
<dbReference type="GO" id="GO:0016853">
    <property type="term" value="F:isomerase activity"/>
    <property type="evidence" value="ECO:0007669"/>
    <property type="project" value="UniProtKB-KW"/>
</dbReference>
<accession>A0A412G0P9</accession>
<gene>
    <name evidence="2" type="ORF">DWY25_09360</name>
</gene>
<dbReference type="Proteomes" id="UP000284178">
    <property type="component" value="Unassembled WGS sequence"/>
</dbReference>
<comment type="caution">
    <text evidence="2">The sequence shown here is derived from an EMBL/GenBank/DDBJ whole genome shotgun (WGS) entry which is preliminary data.</text>
</comment>
<dbReference type="SUPFAM" id="SSF51658">
    <property type="entry name" value="Xylose isomerase-like"/>
    <property type="match status" value="1"/>
</dbReference>
<evidence type="ECO:0000259" key="1">
    <source>
        <dbReference type="Pfam" id="PF01261"/>
    </source>
</evidence>
<dbReference type="InterPro" id="IPR050312">
    <property type="entry name" value="IolE/XylAMocC-like"/>
</dbReference>
<evidence type="ECO:0000313" key="2">
    <source>
        <dbReference type="EMBL" id="RGR74010.1"/>
    </source>
</evidence>